<feature type="compositionally biased region" description="Polar residues" evidence="4">
    <location>
        <begin position="2429"/>
        <end position="2443"/>
    </location>
</feature>
<feature type="domain" description="Vacuolar protein sorting-associated protein 13 VPS13 adaptor binding" evidence="6">
    <location>
        <begin position="2076"/>
        <end position="2345"/>
    </location>
</feature>
<dbReference type="PANTHER" id="PTHR16166">
    <property type="entry name" value="VACUOLAR PROTEIN SORTING-ASSOCIATED PROTEIN VPS13"/>
    <property type="match status" value="1"/>
</dbReference>
<dbReference type="Proteomes" id="UP001372338">
    <property type="component" value="Unassembled WGS sequence"/>
</dbReference>
<accession>A0AAN9FF48</accession>
<feature type="region of interest" description="Disordered" evidence="4">
    <location>
        <begin position="2401"/>
        <end position="2443"/>
    </location>
</feature>
<dbReference type="InterPro" id="IPR009543">
    <property type="entry name" value="VPS13_VAB"/>
</dbReference>
<dbReference type="GO" id="GO:0006623">
    <property type="term" value="P:protein targeting to vacuole"/>
    <property type="evidence" value="ECO:0007669"/>
    <property type="project" value="TreeGrafter"/>
</dbReference>
<feature type="domain" description="Vacuolar protein sorting-associated protein 13 VPS13 adaptor binding" evidence="6">
    <location>
        <begin position="2453"/>
        <end position="2717"/>
    </location>
</feature>
<evidence type="ECO:0000256" key="2">
    <source>
        <dbReference type="ARBA" id="ARBA00022448"/>
    </source>
</evidence>
<evidence type="ECO:0000313" key="9">
    <source>
        <dbReference type="Proteomes" id="UP001372338"/>
    </source>
</evidence>
<sequence>MFEGLVHQLLLGYLGRYFKDIQKQQLKIRLEEVLLENVELILEAFDYLQLPFALKQGRVGRLSIKIPWKKPWDPIVIILDDVFVSASQRGDQEWGAEAVEKREFAGKKAKLAAAELGKLSRRVSGSHAGQSFISHVTAKILDSIQVDIRNFHILYSDVQTDLGHIMFGLKFSNLTMKQNPIGSSNGRDRVGQDHKIVEIKGLEFYFSMFHGSMDLVTMNSVDNSYSAGNIRSDGKRYNSILAPCDVTLIISANRSQKLDDNTPQYSVKAELSGLVISIDEAQLRQIFLVWDYVCSCRLREKYGRFRPWHCPLPRKLKGWQICWWHYAQESVLSDVCKKLKKTSWRYLGDRLSYRRKYINLYKMKLDFLQQEQPVDDDVLQELEQMEKESDLEDILNYRSAAEYEMREFLMRSTSNNGRIHTDIPTDKSFNDEQAAKSQGWLNWLSRGMLGAGGTDDSSQFSGVVSYDVKDISEATEFHPVDVATKNESCIFALKFEIHQLSASLCSKKYGERIAEIILEGGIVESKLYEDHGIIVSNFKSGKVLDPKSREVILRVRGPTVENNILDIGGHPCSIEINFSSKVDMGVSVKGMLQQLEVTFDVNILFNLLEFCDAFTSFKFHNERVLLSLNGIKNDNTRLLSKAEYIFADNKKVIWDITIFDVAINLPWRNTTSEYCNLVMSSRSLCLKSTISLDSFSSEVEEERSYFVKNFLKSISSYGICLGIQLQDLYHYFDVKLNDFMITIINSDQSQKVSILENFNASFFLAFCVIPDESILKQLEVYVLIESLKAHFSPSMYGAFLELITHLDTLLLRDEYDVLNCASPSDMVSVVPTSSTFGISIISKLGSVDLEVDLENSRDNSSKLMVSLQEMDIRYGSTAFEDFYLSVKSLTISAYNVKDEKDSHFVLLSGNLSFPDTAVGEDSVEPSFEFDQYSDAAMLPDSCFAIRYESPRTDFVCNKFIIHLHNADIHCYPHVVGLLVGFFNRLSAFSTGFEKSSTGNTAEVSKVLSSFGLQKFGFSNYFEFGSSDSSCIPLDRFPFVSICNSGSLGDLESSLIYAISDWRNYFTLRDSKIKSSKINMRRGSKFFQGSPSKSKSDFGYYVESGIANISNIFSIELHLYGIRAHFHDSSCIIGTMLVPTSKSSMVLCEDNMDILFSCEGLVLTSSWWSRNFQDYLWGPSSANLSPILNVRVRKGQNISSTTKLEVSISVQHVYCMLPSEYLSIIIGYFSLSDWGGYSNDQVTVEEHSDINVKNEMNIMYKFEILDSTLILPVESNEHQFIKVDMRQLYCGFIENCGFDDLLKNIPPESSIPIHKLAKRNNCLNVFGRDLFVSFLLYNNDMLGLATIERNSEFVESALIAPINADVWVRIPYETSNCESCASICFMTNISSCHIIAEDGYFFYGCNAILNIFEEFSSVDDQSKCFKSDVMQFLHSKRSLKANGTISSTVLASSVILTEVKCWTHSLLISFNHRKGDSVESIIKGDVQFICSASLLNDSLVWLDLGFTTLVFYSSNDSVLAKCTSTSSSASVLGISFSKSRDSENELNLCLSSLDIWLHLSEWGEVAKFFNHFCEHLQKTVPMDSVSRSLSFNAAESVKTAVGDASTFLDSGTSSADSMSHEMENVFLLITRSENICIAFHIPVWVSEEPCVEFQHSDGLNVTPLSVSADIVEENNTKFPTVSFSLNGFELLISGDTQLKSNIEKLSSVIMTVENGRHTSWPLFDMIQMHVEAVLCKNRTSAVEHKVEIICDHSDVWLSHPAFYLWSAVKIDIPKAEYSQHSSSDIDFKFQMRKVSILLTDGKWSYNMSQLEILVRNILFHANASGKHFECSVTGDLQVNYNNIEKVSWEPFVEPWQFLFTLVTEQEMGVLLNRSVSTDMVLKSTTQLNINITESLVECVSRATEMFLDIRGLIASKDHEGNKLLNSPCPEYLCARRCAAPYVLQNLTSVPLLYHVYHGNVNPDELYVSSEKLYVQPGSAIPIYMDEYAEEQLSRYRPSRSYNSLNAQRSNGFAHHYITVQLEGTSMPSNPMSMDLVGLTCFEVNFSKTYNEKDEDGRTDKAPTFVVPVVFDVSVLRYSKLIRIYSTVVLLNATSTPLELRFDIPFGLSPTILDPIHPGQQLPLPLHLAEAGYVRWRPMGNSYLWSEARNLSNLLSVNSKVGAVKSFVCYPSHPSSHPFRCCLSVKNISLSSSGRLNSNFFADDAKKRHIHHLILSSPLIINNYLPKEILLISESGGVSHTVRVSEVETSIYHIDPSHDLGLEICIEGFKRSDFKFPRLETFCTMAKFNDTKFSLSETLIFEPNNSNGPMYVTVEKVMDAYSGSREIILFVPFILYNCMGFPLCITETTRETNERGFVIPSYHGVGENETFSSGKDGLSLLSSNHDLRAEVPQNPSSYLKNYTISSREGRPNSPGFLRNSMSAGNYHRNLGRQQSKSDSIFRSSSLGRLKRTMSSRIESNLGSDNHEHEKVRPCMFSPSPNSSVNDVVVKLSRYSPEDVKEHLQHSLWSSPFSLLPPSGSSTILVPQLSSNSAFILAATSNSVAEQYAGRTNAISLQPRYVISNACSKEISYKQKGTDVTFYLGIGEHAHLHWTDTTRELLVSICYNESGWQWSGSFLPDHLGDTQLKMRNFVSGTLNMVRVEVQNADISMQDEKIVGRIKGNSGTNLILLSDDDTGYMPYRVDNFTKERLRIYQQKCEMFDSVIHSYASYPYTWDEPCYPHRLIVEVPGERVLGSYALDDAKEYMPVYLPPTSEKPERTFFMNVHAEGATKVLSVVDSNYHIFNDVKKSSVSHAAEKKLYDHKQVRPSEYKEKISISIAHVGISLINSYPQELLFACIKDIQIDLLQSLDRQSLSLQISFLQIDNQLHSTPHPVMLSFDGGYRSCQVDNVKSRDDVAKTRIVKSNQMNSCSSSSPVFCLEISKWRKKDISFISFEYIKLRMADFRLEIEQEVILSLFEFFTNVCLGLQYGIMPSSDYFDGVPLANSSPFVQSSENPILTADHCPPRIAPTRKSKKIASLPFIVPIGAPWQEIYLMARTQKKIYIEMLELAPIKLTLSFSSAPWMLRKRTLTSKEFLIHRGLMALADVEGAQIHLKDLTIAHHMASWESIQEILIRHYNRQLLHETYKLFGSAGVIGNPLGFARSMGHGIRDFLSVPTKSIMQSPTGLIMGMAQGTTSLLSNTVYAISDATSQFSKAARKGIVAFTYDDQAVSRMEKHQATVSSDSKGVINAVLEGLTGLLQSPIRGAERHGLPGVLSGVALGITGLVAKPAASILEVTGKTALGIRNRSKPNQLRSQLFRIRLPRPLSRELPLRPYSWEEAVGSSVLMETDDGLKFKDDKLVACKALKEAGKFVVVTERFVLIVFSPSLVKLGKPEFCGIPSDLEWIIEWEIGLESIIHADAGQGVLHIVGTRPDSLLRQNHPSPKRNSGGKTRAVQWNHYPTHLPLPQTNLELAFEEDATNLLQILLSAIENGKGKGWDCGRILHRANFVSIPGNFE</sequence>
<comment type="caution">
    <text evidence="8">The sequence shown here is derived from an EMBL/GenBank/DDBJ whole genome shotgun (WGS) entry which is preliminary data.</text>
</comment>
<reference evidence="8 9" key="1">
    <citation type="submission" date="2024-01" db="EMBL/GenBank/DDBJ databases">
        <title>The genomes of 5 underutilized Papilionoideae crops provide insights into root nodulation and disease resistanc.</title>
        <authorList>
            <person name="Yuan L."/>
        </authorList>
    </citation>
    <scope>NUCLEOTIDE SEQUENCE [LARGE SCALE GENOMIC DNA]</scope>
    <source>
        <strain evidence="8">ZHUSHIDOU_FW_LH</strain>
        <tissue evidence="8">Leaf</tissue>
    </source>
</reference>
<gene>
    <name evidence="8" type="ORF">RIF29_15613</name>
</gene>
<evidence type="ECO:0000259" key="5">
    <source>
        <dbReference type="Pfam" id="PF12624"/>
    </source>
</evidence>
<name>A0AAN9FF48_CROPI</name>
<keyword evidence="9" id="KW-1185">Reference proteome</keyword>
<evidence type="ECO:0000259" key="6">
    <source>
        <dbReference type="Pfam" id="PF25036"/>
    </source>
</evidence>
<dbReference type="Pfam" id="PF25036">
    <property type="entry name" value="VPS13_VAB"/>
    <property type="match status" value="2"/>
</dbReference>
<evidence type="ECO:0000256" key="4">
    <source>
        <dbReference type="SAM" id="MobiDB-lite"/>
    </source>
</evidence>
<dbReference type="GO" id="GO:0045053">
    <property type="term" value="P:protein retention in Golgi apparatus"/>
    <property type="evidence" value="ECO:0007669"/>
    <property type="project" value="TreeGrafter"/>
</dbReference>
<feature type="region of interest" description="Disordered" evidence="4">
    <location>
        <begin position="2456"/>
        <end position="2475"/>
    </location>
</feature>
<dbReference type="InterPro" id="IPR026847">
    <property type="entry name" value="VPS13"/>
</dbReference>
<dbReference type="Pfam" id="PF12624">
    <property type="entry name" value="VPS13_N"/>
    <property type="match status" value="1"/>
</dbReference>
<keyword evidence="2" id="KW-0813">Transport</keyword>
<keyword evidence="3" id="KW-0445">Lipid transport</keyword>
<dbReference type="InterPro" id="IPR056748">
    <property type="entry name" value="VPS13-like_C"/>
</dbReference>
<dbReference type="EMBL" id="JAYWIO010000003">
    <property type="protein sequence ID" value="KAK7274520.1"/>
    <property type="molecule type" value="Genomic_DNA"/>
</dbReference>
<dbReference type="GO" id="GO:0006869">
    <property type="term" value="P:lipid transport"/>
    <property type="evidence" value="ECO:0007669"/>
    <property type="project" value="UniProtKB-KW"/>
</dbReference>
<evidence type="ECO:0000256" key="1">
    <source>
        <dbReference type="ARBA" id="ARBA00006545"/>
    </source>
</evidence>
<proteinExistence type="inferred from homology"/>
<evidence type="ECO:0008006" key="10">
    <source>
        <dbReference type="Google" id="ProtNLM"/>
    </source>
</evidence>
<dbReference type="PANTHER" id="PTHR16166:SF143">
    <property type="entry name" value="PROTEIN SORTING-ASSOCIATED PROTEIN, PUTATIVE (DUF1162)-RELATED"/>
    <property type="match status" value="1"/>
</dbReference>
<evidence type="ECO:0000313" key="8">
    <source>
        <dbReference type="EMBL" id="KAK7274520.1"/>
    </source>
</evidence>
<protein>
    <recommendedName>
        <fullName evidence="10">Vacuolar protein sorting-associated protein</fullName>
    </recommendedName>
</protein>
<comment type="similarity">
    <text evidence="1">Belongs to the VPS13 family.</text>
</comment>
<feature type="domain" description="Intermembrane lipid transfer protein VPS13-like C-terminal" evidence="7">
    <location>
        <begin position="3300"/>
        <end position="3368"/>
    </location>
</feature>
<dbReference type="Pfam" id="PF25037">
    <property type="entry name" value="VPS13_C"/>
    <property type="match status" value="1"/>
</dbReference>
<organism evidence="8 9">
    <name type="scientific">Crotalaria pallida</name>
    <name type="common">Smooth rattlebox</name>
    <name type="synonym">Crotalaria striata</name>
    <dbReference type="NCBI Taxonomy" id="3830"/>
    <lineage>
        <taxon>Eukaryota</taxon>
        <taxon>Viridiplantae</taxon>
        <taxon>Streptophyta</taxon>
        <taxon>Embryophyta</taxon>
        <taxon>Tracheophyta</taxon>
        <taxon>Spermatophyta</taxon>
        <taxon>Magnoliopsida</taxon>
        <taxon>eudicotyledons</taxon>
        <taxon>Gunneridae</taxon>
        <taxon>Pentapetalae</taxon>
        <taxon>rosids</taxon>
        <taxon>fabids</taxon>
        <taxon>Fabales</taxon>
        <taxon>Fabaceae</taxon>
        <taxon>Papilionoideae</taxon>
        <taxon>50 kb inversion clade</taxon>
        <taxon>genistoids sensu lato</taxon>
        <taxon>core genistoids</taxon>
        <taxon>Crotalarieae</taxon>
        <taxon>Crotalaria</taxon>
    </lineage>
</organism>
<evidence type="ECO:0000259" key="7">
    <source>
        <dbReference type="Pfam" id="PF25037"/>
    </source>
</evidence>
<evidence type="ECO:0000256" key="3">
    <source>
        <dbReference type="ARBA" id="ARBA00023055"/>
    </source>
</evidence>
<dbReference type="InterPro" id="IPR026854">
    <property type="entry name" value="VPS13_N"/>
</dbReference>
<feature type="domain" description="Chorein N-terminal" evidence="5">
    <location>
        <begin position="1"/>
        <end position="449"/>
    </location>
</feature>